<feature type="region of interest" description="Disordered" evidence="1">
    <location>
        <begin position="175"/>
        <end position="237"/>
    </location>
</feature>
<evidence type="ECO:0000313" key="3">
    <source>
        <dbReference type="EMBL" id="PMD37373.1"/>
    </source>
</evidence>
<evidence type="ECO:0000256" key="1">
    <source>
        <dbReference type="SAM" id="MobiDB-lite"/>
    </source>
</evidence>
<dbReference type="EMBL" id="KZ613949">
    <property type="protein sequence ID" value="PMD37373.1"/>
    <property type="molecule type" value="Genomic_DNA"/>
</dbReference>
<feature type="compositionally biased region" description="Polar residues" evidence="1">
    <location>
        <begin position="175"/>
        <end position="209"/>
    </location>
</feature>
<proteinExistence type="predicted"/>
<name>A0A2J6RFT6_HYAVF</name>
<organism evidence="3 4">
    <name type="scientific">Hyaloscypha variabilis (strain UAMH 11265 / GT02V1 / F)</name>
    <name type="common">Meliniomyces variabilis</name>
    <dbReference type="NCBI Taxonomy" id="1149755"/>
    <lineage>
        <taxon>Eukaryota</taxon>
        <taxon>Fungi</taxon>
        <taxon>Dikarya</taxon>
        <taxon>Ascomycota</taxon>
        <taxon>Pezizomycotina</taxon>
        <taxon>Leotiomycetes</taxon>
        <taxon>Helotiales</taxon>
        <taxon>Hyaloscyphaceae</taxon>
        <taxon>Hyaloscypha</taxon>
        <taxon>Hyaloscypha variabilis</taxon>
    </lineage>
</organism>
<feature type="compositionally biased region" description="Low complexity" evidence="1">
    <location>
        <begin position="218"/>
        <end position="233"/>
    </location>
</feature>
<evidence type="ECO:0000313" key="4">
    <source>
        <dbReference type="Proteomes" id="UP000235786"/>
    </source>
</evidence>
<keyword evidence="4" id="KW-1185">Reference proteome</keyword>
<protein>
    <submittedName>
        <fullName evidence="3">Uncharacterized protein</fullName>
    </submittedName>
</protein>
<feature type="signal peptide" evidence="2">
    <location>
        <begin position="1"/>
        <end position="26"/>
    </location>
</feature>
<dbReference type="AlphaFoldDB" id="A0A2J6RFT6"/>
<sequence length="263" mass="26938">MCNPRSKMRFSFILLLGSVIGPFVGAAAVEAPVITPAPISPIHEALRQRQAEREVIQDLLRRQSSDGDDFCYGVIGNENGICSFFNTLAGDCDQFETSGDYTAFWKCQCGNGAVSAQQQCDWCQDAFGIGLGINVSFAESEATSACISVSASIAPVPASLLSLASSFNASFTGTLPPSNSGTGSGPTQTRSASGGKTSSTSLPATTSIETLVGGGGAAPTTTPGQSPTTPTGAVKTGGVDGWRSADAIRFSGMMLGLVTLCLI</sequence>
<dbReference type="Proteomes" id="UP000235786">
    <property type="component" value="Unassembled WGS sequence"/>
</dbReference>
<accession>A0A2J6RFT6</accession>
<gene>
    <name evidence="3" type="ORF">L207DRAFT_636087</name>
</gene>
<dbReference type="OrthoDB" id="3560895at2759"/>
<evidence type="ECO:0000256" key="2">
    <source>
        <dbReference type="SAM" id="SignalP"/>
    </source>
</evidence>
<feature type="chain" id="PRO_5014433207" evidence="2">
    <location>
        <begin position="27"/>
        <end position="263"/>
    </location>
</feature>
<keyword evidence="2" id="KW-0732">Signal</keyword>
<reference evidence="3 4" key="1">
    <citation type="submission" date="2016-04" db="EMBL/GenBank/DDBJ databases">
        <title>A degradative enzymes factory behind the ericoid mycorrhizal symbiosis.</title>
        <authorList>
            <consortium name="DOE Joint Genome Institute"/>
            <person name="Martino E."/>
            <person name="Morin E."/>
            <person name="Grelet G."/>
            <person name="Kuo A."/>
            <person name="Kohler A."/>
            <person name="Daghino S."/>
            <person name="Barry K."/>
            <person name="Choi C."/>
            <person name="Cichocki N."/>
            <person name="Clum A."/>
            <person name="Copeland A."/>
            <person name="Hainaut M."/>
            <person name="Haridas S."/>
            <person name="Labutti K."/>
            <person name="Lindquist E."/>
            <person name="Lipzen A."/>
            <person name="Khouja H.-R."/>
            <person name="Murat C."/>
            <person name="Ohm R."/>
            <person name="Olson A."/>
            <person name="Spatafora J."/>
            <person name="Veneault-Fourrey C."/>
            <person name="Henrissat B."/>
            <person name="Grigoriev I."/>
            <person name="Martin F."/>
            <person name="Perotto S."/>
        </authorList>
    </citation>
    <scope>NUCLEOTIDE SEQUENCE [LARGE SCALE GENOMIC DNA]</scope>
    <source>
        <strain evidence="3 4">F</strain>
    </source>
</reference>